<dbReference type="GO" id="GO:0009507">
    <property type="term" value="C:chloroplast"/>
    <property type="evidence" value="ECO:0007669"/>
    <property type="project" value="TreeGrafter"/>
</dbReference>
<dbReference type="EMBL" id="KZ305019">
    <property type="protein sequence ID" value="PIA62383.1"/>
    <property type="molecule type" value="Genomic_DNA"/>
</dbReference>
<gene>
    <name evidence="2" type="ORF">AQUCO_00200404v1</name>
</gene>
<accession>A0A2G5F2Z7</accession>
<dbReference type="STRING" id="218851.A0A2G5F2Z7"/>
<protein>
    <submittedName>
        <fullName evidence="2">Uncharacterized protein</fullName>
    </submittedName>
</protein>
<organism evidence="2 3">
    <name type="scientific">Aquilegia coerulea</name>
    <name type="common">Rocky mountain columbine</name>
    <dbReference type="NCBI Taxonomy" id="218851"/>
    <lineage>
        <taxon>Eukaryota</taxon>
        <taxon>Viridiplantae</taxon>
        <taxon>Streptophyta</taxon>
        <taxon>Embryophyta</taxon>
        <taxon>Tracheophyta</taxon>
        <taxon>Spermatophyta</taxon>
        <taxon>Magnoliopsida</taxon>
        <taxon>Ranunculales</taxon>
        <taxon>Ranunculaceae</taxon>
        <taxon>Thalictroideae</taxon>
        <taxon>Aquilegia</taxon>
    </lineage>
</organism>
<feature type="region of interest" description="Disordered" evidence="1">
    <location>
        <begin position="271"/>
        <end position="418"/>
    </location>
</feature>
<dbReference type="AlphaFoldDB" id="A0A2G5F2Z7"/>
<keyword evidence="3" id="KW-1185">Reference proteome</keyword>
<evidence type="ECO:0000256" key="1">
    <source>
        <dbReference type="SAM" id="MobiDB-lite"/>
    </source>
</evidence>
<feature type="compositionally biased region" description="Polar residues" evidence="1">
    <location>
        <begin position="333"/>
        <end position="355"/>
    </location>
</feature>
<dbReference type="InParanoid" id="A0A2G5F2Z7"/>
<reference evidence="2 3" key="1">
    <citation type="submission" date="2017-09" db="EMBL/GenBank/DDBJ databases">
        <title>WGS assembly of Aquilegia coerulea Goldsmith.</title>
        <authorList>
            <person name="Hodges S."/>
            <person name="Kramer E."/>
            <person name="Nordborg M."/>
            <person name="Tomkins J."/>
            <person name="Borevitz J."/>
            <person name="Derieg N."/>
            <person name="Yan J."/>
            <person name="Mihaltcheva S."/>
            <person name="Hayes R.D."/>
            <person name="Rokhsar D."/>
        </authorList>
    </citation>
    <scope>NUCLEOTIDE SEQUENCE [LARGE SCALE GENOMIC DNA]</scope>
    <source>
        <strain evidence="3">cv. Goldsmith</strain>
    </source>
</reference>
<feature type="compositionally biased region" description="Low complexity" evidence="1">
    <location>
        <begin position="96"/>
        <end position="105"/>
    </location>
</feature>
<name>A0A2G5F2Z7_AQUCA</name>
<dbReference type="PANTHER" id="PTHR36764:SF1">
    <property type="entry name" value="TRNA (ILE)-LYSIDINE SYNTHASE"/>
    <property type="match status" value="1"/>
</dbReference>
<feature type="compositionally biased region" description="Gly residues" evidence="1">
    <location>
        <begin position="171"/>
        <end position="185"/>
    </location>
</feature>
<evidence type="ECO:0000313" key="2">
    <source>
        <dbReference type="EMBL" id="PIA62383.1"/>
    </source>
</evidence>
<sequence>MVAISLYRGNLHRVPDIPRRWLMPNHTISLKDFKSLTRKRDKTLSRLLSTTTITTTTTTAIATTSNPNPDCNADQQQKQHEFVGDNGNSKQKFIEPSSQPQTQTTNQGGVDEIKIERERDPSALQQHRILGDAKDCSGGSDGEIQRKGIRDSILCPDNKSSVPLPAQPEIGGNGDGGGGGGGGGAALEAEKEEKQLTLAGPPVEISNDVDPSDREKKKKDLEENLKVLNERKHNLVQMLKQILNAEEEIKRRDSLQASVARPLVPQQVEAATDMGSNPKQAGRMGPEANFSGDLEGESEDAPNPNSLGRQVHRLRSTSPSASSPSRKRAHSPLQHTAVPQSSQPGLGVSGHTQPPSAMLTGVASSPSRFAPAGHQGHPTSLPPLSMSGVHCTASSPSPAASGGTSVFRDARLTSPTWN</sequence>
<proteinExistence type="predicted"/>
<evidence type="ECO:0000313" key="3">
    <source>
        <dbReference type="Proteomes" id="UP000230069"/>
    </source>
</evidence>
<feature type="compositionally biased region" description="Basic and acidic residues" evidence="1">
    <location>
        <begin position="211"/>
        <end position="221"/>
    </location>
</feature>
<feature type="region of interest" description="Disordered" evidence="1">
    <location>
        <begin position="152"/>
        <end position="221"/>
    </location>
</feature>
<dbReference type="OrthoDB" id="1922268at2759"/>
<feature type="compositionally biased region" description="Polar residues" evidence="1">
    <location>
        <begin position="65"/>
        <end position="76"/>
    </location>
</feature>
<dbReference type="PANTHER" id="PTHR36764">
    <property type="entry name" value="TRNA (ILE)-LYSIDINE SYNTHASE"/>
    <property type="match status" value="1"/>
</dbReference>
<feature type="region of interest" description="Disordered" evidence="1">
    <location>
        <begin position="61"/>
        <end position="112"/>
    </location>
</feature>
<feature type="compositionally biased region" description="Low complexity" evidence="1">
    <location>
        <begin position="392"/>
        <end position="405"/>
    </location>
</feature>
<dbReference type="Proteomes" id="UP000230069">
    <property type="component" value="Unassembled WGS sequence"/>
</dbReference>
<dbReference type="FunCoup" id="A0A2G5F2Z7">
    <property type="interactions" value="1875"/>
</dbReference>